<gene>
    <name evidence="1" type="ordered locus">ECSE_1878</name>
</gene>
<protein>
    <submittedName>
        <fullName evidence="1">Hypothetical phage protein</fullName>
    </submittedName>
</protein>
<proteinExistence type="predicted"/>
<dbReference type="AlphaFoldDB" id="A0A979GF13"/>
<sequence length="386" mass="45591">MKMVTMKITKTNFGITINDTLITDFRDVVNERDFVYSYFINRNGKNQFSPICSCMDWITVSVRYLMNIPEISEDIDIKAMQIYTIISSIDIIVEAVRQLHRIIESDNNFMKWPFKGSVDIFKDKIHYLSHEDDDSYFKSVRAIFGAHPTNLKNNHGERLFASWPHFYALNNNDFTISLYNNKPGVDDVIFGIKFNELISYVESRYKYLEKLMDSIVVIRNNHYDVLSAQVISSTDNIYDELRLLLSEVAIRGNNDYYRMQLEELIHLFDGCVKEKHLQDEVNEFLSKLYPIVLEIRNNLQKMNIEDLTTTCDVIISRLPTGELNYILQKMFSCLHSDRDDPLKDYYFDTLNKYTEGWYNFCSADNDSTTLLKLRMMLYRYHQQKLD</sequence>
<evidence type="ECO:0000313" key="2">
    <source>
        <dbReference type="Proteomes" id="UP000008199"/>
    </source>
</evidence>
<evidence type="ECO:0000313" key="1">
    <source>
        <dbReference type="EMBL" id="BAG77402.1"/>
    </source>
</evidence>
<accession>A0A979GF13</accession>
<dbReference type="EMBL" id="AP009240">
    <property type="protein sequence ID" value="BAG77402.1"/>
    <property type="molecule type" value="Genomic_DNA"/>
</dbReference>
<dbReference type="Proteomes" id="UP000008199">
    <property type="component" value="Chromosome"/>
</dbReference>
<organism evidence="1 2">
    <name type="scientific">Escherichia coli (strain SE11)</name>
    <dbReference type="NCBI Taxonomy" id="409438"/>
    <lineage>
        <taxon>Bacteria</taxon>
        <taxon>Pseudomonadati</taxon>
        <taxon>Pseudomonadota</taxon>
        <taxon>Gammaproteobacteria</taxon>
        <taxon>Enterobacterales</taxon>
        <taxon>Enterobacteriaceae</taxon>
        <taxon>Escherichia</taxon>
    </lineage>
</organism>
<dbReference type="KEGG" id="ecy:ECSE_1878"/>
<reference evidence="1 2" key="1">
    <citation type="journal article" date="2008" name="DNA Res.">
        <title>Complete genome sequence and comparative analysis of the wild-type commensal Escherichia coli strain SE11 isolated from a healthy adult.</title>
        <authorList>
            <person name="Oshima K."/>
            <person name="Toh H."/>
            <person name="Ogura Y."/>
            <person name="Sasamoto H."/>
            <person name="Morita H."/>
            <person name="Park S.-H."/>
            <person name="Ooka T."/>
            <person name="Iyoda S."/>
            <person name="Taylor T.D."/>
            <person name="Hayashi T."/>
            <person name="Itoh K."/>
            <person name="Hattori M."/>
        </authorList>
    </citation>
    <scope>NUCLEOTIDE SEQUENCE [LARGE SCALE GENOMIC DNA]</scope>
    <source>
        <strain evidence="1 2">SE11</strain>
    </source>
</reference>
<name>A0A979GF13_ECOSE</name>